<dbReference type="Pfam" id="PF07238">
    <property type="entry name" value="PilZ"/>
    <property type="match status" value="1"/>
</dbReference>
<dbReference type="CDD" id="cd00156">
    <property type="entry name" value="REC"/>
    <property type="match status" value="1"/>
</dbReference>
<dbReference type="PANTHER" id="PTHR44591">
    <property type="entry name" value="STRESS RESPONSE REGULATOR PROTEIN 1"/>
    <property type="match status" value="1"/>
</dbReference>
<proteinExistence type="predicted"/>
<dbReference type="Proteomes" id="UP000007721">
    <property type="component" value="Chromosome"/>
</dbReference>
<dbReference type="SMART" id="SM00448">
    <property type="entry name" value="REC"/>
    <property type="match status" value="1"/>
</dbReference>
<dbReference type="InterPro" id="IPR009875">
    <property type="entry name" value="PilZ_domain"/>
</dbReference>
<dbReference type="Gene3D" id="3.40.50.2300">
    <property type="match status" value="1"/>
</dbReference>
<keyword evidence="2" id="KW-0902">Two-component regulatory system</keyword>
<dbReference type="PANTHER" id="PTHR44591:SF14">
    <property type="entry name" value="PROTEIN PILG"/>
    <property type="match status" value="1"/>
</dbReference>
<comment type="caution">
    <text evidence="3">Lacks conserved residue(s) required for the propagation of feature annotation.</text>
</comment>
<evidence type="ECO:0000256" key="3">
    <source>
        <dbReference type="PROSITE-ProRule" id="PRU00169"/>
    </source>
</evidence>
<organism evidence="5 6">
    <name type="scientific">Geotalea daltonii (strain DSM 22248 / JCM 15807 / FRC-32)</name>
    <name type="common">Geobacter daltonii</name>
    <dbReference type="NCBI Taxonomy" id="316067"/>
    <lineage>
        <taxon>Bacteria</taxon>
        <taxon>Pseudomonadati</taxon>
        <taxon>Thermodesulfobacteriota</taxon>
        <taxon>Desulfuromonadia</taxon>
        <taxon>Geobacterales</taxon>
        <taxon>Geobacteraceae</taxon>
        <taxon>Geotalea</taxon>
    </lineage>
</organism>
<accession>B9LZ72</accession>
<dbReference type="HOGENOM" id="CLU_1183663_0_0_7"/>
<dbReference type="KEGG" id="geo:Geob_0435"/>
<evidence type="ECO:0000256" key="1">
    <source>
        <dbReference type="ARBA" id="ARBA00022553"/>
    </source>
</evidence>
<dbReference type="RefSeq" id="WP_012645533.1">
    <property type="nucleotide sequence ID" value="NC_011979.1"/>
</dbReference>
<reference evidence="5 6" key="1">
    <citation type="submission" date="2009-01" db="EMBL/GenBank/DDBJ databases">
        <title>Complete sequence of Geobacter sp. FRC-32.</title>
        <authorList>
            <consortium name="US DOE Joint Genome Institute"/>
            <person name="Lucas S."/>
            <person name="Copeland A."/>
            <person name="Lapidus A."/>
            <person name="Glavina del Rio T."/>
            <person name="Dalin E."/>
            <person name="Tice H."/>
            <person name="Bruce D."/>
            <person name="Goodwin L."/>
            <person name="Pitluck S."/>
            <person name="Saunders E."/>
            <person name="Brettin T."/>
            <person name="Detter J.C."/>
            <person name="Han C."/>
            <person name="Larimer F."/>
            <person name="Land M."/>
            <person name="Hauser L."/>
            <person name="Kyrpides N."/>
            <person name="Ovchinnikova G."/>
            <person name="Kostka J."/>
            <person name="Richardson P."/>
        </authorList>
    </citation>
    <scope>NUCLEOTIDE SEQUENCE [LARGE SCALE GENOMIC DNA]</scope>
    <source>
        <strain evidence="6">DSM 22248 / JCM 15807 / FRC-32</strain>
    </source>
</reference>
<dbReference type="OrthoDB" id="9786548at2"/>
<evidence type="ECO:0000256" key="2">
    <source>
        <dbReference type="ARBA" id="ARBA00023012"/>
    </source>
</evidence>
<evidence type="ECO:0000259" key="4">
    <source>
        <dbReference type="PROSITE" id="PS50110"/>
    </source>
</evidence>
<evidence type="ECO:0000313" key="5">
    <source>
        <dbReference type="EMBL" id="ACM18804.1"/>
    </source>
</evidence>
<dbReference type="Gene3D" id="2.40.10.220">
    <property type="entry name" value="predicted glycosyltransferase like domains"/>
    <property type="match status" value="1"/>
</dbReference>
<dbReference type="Pfam" id="PF00072">
    <property type="entry name" value="Response_reg"/>
    <property type="match status" value="1"/>
</dbReference>
<name>B9LZ72_GEODF</name>
<dbReference type="SUPFAM" id="SSF52172">
    <property type="entry name" value="CheY-like"/>
    <property type="match status" value="1"/>
</dbReference>
<dbReference type="AlphaFoldDB" id="B9LZ72"/>
<dbReference type="InterPro" id="IPR001789">
    <property type="entry name" value="Sig_transdc_resp-reg_receiver"/>
</dbReference>
<dbReference type="STRING" id="316067.Geob_0435"/>
<keyword evidence="1" id="KW-0597">Phosphoprotein</keyword>
<sequence>MRKILLVSDSPSFRERNKSLLEKARFRLFTAASALEALQLQREIGADLIIAMLDLPDMGGDMLCSMIRQGKDTCLVPIMLVCYHSPEAMARAERCGANAWIIKPVHPHLLLREVCNLLTTQKPREHRVKLKTHVNGIYESMKFSGISHNISVSGVLCETALELAPDDLIKNMSIKVNAGEVMTDGKVVRKVALSDGRFNYGVQFLNPSNACRQQIGKFVAASLVAHAPLSKGRG</sequence>
<evidence type="ECO:0000313" key="6">
    <source>
        <dbReference type="Proteomes" id="UP000007721"/>
    </source>
</evidence>
<dbReference type="GO" id="GO:0000160">
    <property type="term" value="P:phosphorelay signal transduction system"/>
    <property type="evidence" value="ECO:0007669"/>
    <property type="project" value="UniProtKB-KW"/>
</dbReference>
<dbReference type="GO" id="GO:0035438">
    <property type="term" value="F:cyclic-di-GMP binding"/>
    <property type="evidence" value="ECO:0007669"/>
    <property type="project" value="InterPro"/>
</dbReference>
<feature type="domain" description="Response regulatory" evidence="4">
    <location>
        <begin position="3"/>
        <end position="118"/>
    </location>
</feature>
<dbReference type="InterPro" id="IPR050595">
    <property type="entry name" value="Bact_response_regulator"/>
</dbReference>
<keyword evidence="6" id="KW-1185">Reference proteome</keyword>
<dbReference type="InterPro" id="IPR011006">
    <property type="entry name" value="CheY-like_superfamily"/>
</dbReference>
<dbReference type="eggNOG" id="COG0745">
    <property type="taxonomic scope" value="Bacteria"/>
</dbReference>
<dbReference type="EMBL" id="CP001390">
    <property type="protein sequence ID" value="ACM18804.1"/>
    <property type="molecule type" value="Genomic_DNA"/>
</dbReference>
<protein>
    <submittedName>
        <fullName evidence="5">Response regulator, PilZ domain-containing</fullName>
    </submittedName>
</protein>
<dbReference type="PROSITE" id="PS50110">
    <property type="entry name" value="RESPONSE_REGULATORY"/>
    <property type="match status" value="1"/>
</dbReference>
<gene>
    <name evidence="5" type="ordered locus">Geob_0435</name>
</gene>